<dbReference type="AlphaFoldDB" id="A0A090Z619"/>
<evidence type="ECO:0000313" key="2">
    <source>
        <dbReference type="EMBL" id="RFT66014.1"/>
    </source>
</evidence>
<evidence type="ECO:0000313" key="3">
    <source>
        <dbReference type="Proteomes" id="UP000029389"/>
    </source>
</evidence>
<name>A0A090Z619_9BACI</name>
<organism evidence="1 3">
    <name type="scientific">Bacillus clarus</name>
    <dbReference type="NCBI Taxonomy" id="2338372"/>
    <lineage>
        <taxon>Bacteria</taxon>
        <taxon>Bacillati</taxon>
        <taxon>Bacillota</taxon>
        <taxon>Bacilli</taxon>
        <taxon>Bacillales</taxon>
        <taxon>Bacillaceae</taxon>
        <taxon>Bacillus</taxon>
        <taxon>Bacillus cereus group</taxon>
    </lineage>
</organism>
<reference evidence="2 4" key="2">
    <citation type="submission" date="2018-08" db="EMBL/GenBank/DDBJ databases">
        <title>Bacillus clarus sp. nov. strain PS00077A.</title>
        <authorList>
            <person name="Mendez Acevedo M."/>
            <person name="Carroll L."/>
            <person name="Mukherjee M."/>
            <person name="Wiedmann M."/>
            <person name="Kovac J."/>
        </authorList>
    </citation>
    <scope>NUCLEOTIDE SEQUENCE [LARGE SCALE GENOMIC DNA]</scope>
    <source>
        <strain evidence="2 4">PS00077A</strain>
    </source>
</reference>
<proteinExistence type="predicted"/>
<protein>
    <submittedName>
        <fullName evidence="1">Uncharacterized protein</fullName>
    </submittedName>
</protein>
<reference evidence="1 3" key="1">
    <citation type="submission" date="2014-04" db="EMBL/GenBank/DDBJ databases">
        <authorList>
            <person name="Bishop-Lilly K.A."/>
            <person name="Broomall S.M."/>
            <person name="Chain P.S."/>
            <person name="Chertkov O."/>
            <person name="Coyne S.R."/>
            <person name="Daligault H.E."/>
            <person name="Davenport K.W."/>
            <person name="Erkkila T."/>
            <person name="Frey K.G."/>
            <person name="Gibbons H.S."/>
            <person name="Gu W."/>
            <person name="Jaissle J."/>
            <person name="Johnson S.L."/>
            <person name="Koroleva G.I."/>
            <person name="Ladner J.T."/>
            <person name="Lo C.-C."/>
            <person name="Minogue T.D."/>
            <person name="Munk C."/>
            <person name="Palacios G.F."/>
            <person name="Redden C.L."/>
            <person name="Rosenzweig C.N."/>
            <person name="Scholz M.B."/>
            <person name="Teshima H."/>
            <person name="Xu Y."/>
        </authorList>
    </citation>
    <scope>NUCLEOTIDE SEQUENCE [LARGE SCALE GENOMIC DNA]</scope>
    <source>
        <strain evidence="1 3">BHP</strain>
    </source>
</reference>
<evidence type="ECO:0000313" key="1">
    <source>
        <dbReference type="EMBL" id="KFM99830.1"/>
    </source>
</evidence>
<comment type="caution">
    <text evidence="1">The sequence shown here is derived from an EMBL/GenBank/DDBJ whole genome shotgun (WGS) entry which is preliminary data.</text>
</comment>
<sequence length="110" mass="13051">MCECNQRIYIPWIILLYFESRFEGIFKVDYATAHAKTVEEGYILLDDMPKEHFPLFYKCVFKIHNQAEECGGMENFKNIDLPDQISFINYILAPLSYIVRTFSLENPQRN</sequence>
<dbReference type="Proteomes" id="UP000264294">
    <property type="component" value="Unassembled WGS sequence"/>
</dbReference>
<evidence type="ECO:0000313" key="4">
    <source>
        <dbReference type="Proteomes" id="UP000264294"/>
    </source>
</evidence>
<keyword evidence="4" id="KW-1185">Reference proteome</keyword>
<dbReference type="EMBL" id="JMQC01000008">
    <property type="protein sequence ID" value="KFM99830.1"/>
    <property type="molecule type" value="Genomic_DNA"/>
</dbReference>
<gene>
    <name evidence="2" type="ORF">D0U04_15780</name>
    <name evidence="1" type="ORF">DJ93_3734</name>
</gene>
<dbReference type="Proteomes" id="UP000029389">
    <property type="component" value="Unassembled WGS sequence"/>
</dbReference>
<accession>A0A090Z619</accession>
<dbReference type="EMBL" id="QVOD01000018">
    <property type="protein sequence ID" value="RFT66014.1"/>
    <property type="molecule type" value="Genomic_DNA"/>
</dbReference>